<dbReference type="PROSITE" id="PS50093">
    <property type="entry name" value="PKD"/>
    <property type="match status" value="2"/>
</dbReference>
<keyword evidence="1 3" id="KW-0732">Signal</keyword>
<feature type="domain" description="PKD" evidence="4">
    <location>
        <begin position="455"/>
        <end position="542"/>
    </location>
</feature>
<reference evidence="5 6" key="1">
    <citation type="journal article" date="2013" name="Int. J. Syst. Evol. Microbiol.">
        <title>Marinoscillum luteum sp. nov., isolated from marine sediment.</title>
        <authorList>
            <person name="Cha I.T."/>
            <person name="Park S.J."/>
            <person name="Kim S.J."/>
            <person name="Kim J.G."/>
            <person name="Jung M.Y."/>
            <person name="Shin K.S."/>
            <person name="Kwon K.K."/>
            <person name="Yang S.H."/>
            <person name="Seo Y.S."/>
            <person name="Rhee S.K."/>
        </authorList>
    </citation>
    <scope>NUCLEOTIDE SEQUENCE [LARGE SCALE GENOMIC DNA]</scope>
    <source>
        <strain evidence="5 6">KCTC 23939</strain>
    </source>
</reference>
<dbReference type="SUPFAM" id="SSF49899">
    <property type="entry name" value="Concanavalin A-like lectins/glucanases"/>
    <property type="match status" value="2"/>
</dbReference>
<evidence type="ECO:0000256" key="3">
    <source>
        <dbReference type="SAM" id="SignalP"/>
    </source>
</evidence>
<dbReference type="EMBL" id="JBIPKE010000013">
    <property type="protein sequence ID" value="MFH6982811.1"/>
    <property type="molecule type" value="Genomic_DNA"/>
</dbReference>
<gene>
    <name evidence="5" type="ORF">ACHKAR_05155</name>
</gene>
<dbReference type="InterPro" id="IPR022409">
    <property type="entry name" value="PKD/Chitinase_dom"/>
</dbReference>
<dbReference type="InterPro" id="IPR035986">
    <property type="entry name" value="PKD_dom_sf"/>
</dbReference>
<accession>A0ABW7N5I3</accession>
<dbReference type="RefSeq" id="WP_395416449.1">
    <property type="nucleotide sequence ID" value="NZ_JBIPKE010000013.1"/>
</dbReference>
<evidence type="ECO:0000259" key="4">
    <source>
        <dbReference type="PROSITE" id="PS50093"/>
    </source>
</evidence>
<evidence type="ECO:0000313" key="5">
    <source>
        <dbReference type="EMBL" id="MFH6982811.1"/>
    </source>
</evidence>
<dbReference type="InterPro" id="IPR026444">
    <property type="entry name" value="Secre_tail"/>
</dbReference>
<dbReference type="InterPro" id="IPR000601">
    <property type="entry name" value="PKD_dom"/>
</dbReference>
<organism evidence="5 6">
    <name type="scientific">Marinoscillum luteum</name>
    <dbReference type="NCBI Taxonomy" id="861051"/>
    <lineage>
        <taxon>Bacteria</taxon>
        <taxon>Pseudomonadati</taxon>
        <taxon>Bacteroidota</taxon>
        <taxon>Cytophagia</taxon>
        <taxon>Cytophagales</taxon>
        <taxon>Reichenbachiellaceae</taxon>
        <taxon>Marinoscillum</taxon>
    </lineage>
</organism>
<dbReference type="Pfam" id="PF18911">
    <property type="entry name" value="PKD_4"/>
    <property type="match status" value="2"/>
</dbReference>
<dbReference type="Gene3D" id="2.60.120.200">
    <property type="match status" value="2"/>
</dbReference>
<keyword evidence="6" id="KW-1185">Reference proteome</keyword>
<proteinExistence type="predicted"/>
<evidence type="ECO:0000256" key="2">
    <source>
        <dbReference type="ARBA" id="ARBA00023157"/>
    </source>
</evidence>
<dbReference type="Proteomes" id="UP001610063">
    <property type="component" value="Unassembled WGS sequence"/>
</dbReference>
<comment type="caution">
    <text evidence="5">The sequence shown here is derived from an EMBL/GenBank/DDBJ whole genome shotgun (WGS) entry which is preliminary data.</text>
</comment>
<dbReference type="PANTHER" id="PTHR46130:SF3">
    <property type="entry name" value="CHROMOSOME UNDETERMINED SCAFFOLD_33, WHOLE GENOME SHOTGUN SEQUENCE"/>
    <property type="match status" value="1"/>
</dbReference>
<dbReference type="Pfam" id="PF13385">
    <property type="entry name" value="Laminin_G_3"/>
    <property type="match status" value="2"/>
</dbReference>
<dbReference type="InterPro" id="IPR006558">
    <property type="entry name" value="LamG-like"/>
</dbReference>
<dbReference type="InterPro" id="IPR013783">
    <property type="entry name" value="Ig-like_fold"/>
</dbReference>
<dbReference type="SMART" id="SM00560">
    <property type="entry name" value="LamGL"/>
    <property type="match status" value="2"/>
</dbReference>
<evidence type="ECO:0000313" key="6">
    <source>
        <dbReference type="Proteomes" id="UP001610063"/>
    </source>
</evidence>
<dbReference type="NCBIfam" id="TIGR04183">
    <property type="entry name" value="Por_Secre_tail"/>
    <property type="match status" value="1"/>
</dbReference>
<protein>
    <submittedName>
        <fullName evidence="5">LamG-like jellyroll fold domain-containing protein</fullName>
    </submittedName>
</protein>
<feature type="domain" description="PKD" evidence="4">
    <location>
        <begin position="541"/>
        <end position="629"/>
    </location>
</feature>
<sequence length="707" mass="75730">MRHTYLLLLFCTIAISALGQNGAVKLNASNTDSYVDAGYNDDYLTEGSYTYQAWIYLEAANTNGYIMATEDDQKGFSFRMSTNDAVEFVHGIPGWHTINSGEVTVPLKTWTHVAATYDGTDLVLLMNGDSVTSNQPAEPMITSTQNLIIGEGATWKERRFTGIIDNVQIWSEARSETAIKESLFEEPAGTETGLIAAWLFNEVSGSTASSAGGAYAATLGNSVTRVSLKEDFSLVFDKSQTPSLVDFGVNASLSPAAPFTIEAMVCPFENNNGYIVSGENGTDGPNGITLRMAGTYGVDFYFGGSGNWNLINSGDNALDSGKWSHVVGTYAEDTLRLYINGSEMAKAYNTNAVGVSTTAFTVGEGSEYRDRGFTGKIDNVRLWNTAIKSGEVLLLKDTIIEEASDDLIAAWAFNEGAGNTTTDVAQVYTGTLSNVTWVQNGYYVTQSTDTENQAPQASATVDIEDGVIGQTFAFDASGSSDRDGDALTYTWDFGDGNSESGESVSHAYDTEGEYEVVLMVSDGEASSTASLSVSVSVNQNPIAAFTSSATSGFLVLTVDFDASTTVDPEGHELSYDWDFGDGNTGEGVQVTHSFEQVGTFDVVLTVSDSYGGSATESTTVGVLEEQVTLSTDSQVGLQVYPNPVNDFVKIEGLEGAFTYSIIGMDGRVYLSQDTQQTSLNISHLPKGMYLIEISNDKVNISQKVLKQ</sequence>
<evidence type="ECO:0000256" key="1">
    <source>
        <dbReference type="ARBA" id="ARBA00022729"/>
    </source>
</evidence>
<dbReference type="PANTHER" id="PTHR46130">
    <property type="entry name" value="LAMGL DOMAIN-CONTAINING PROTEIN"/>
    <property type="match status" value="1"/>
</dbReference>
<dbReference type="CDD" id="cd00146">
    <property type="entry name" value="PKD"/>
    <property type="match status" value="2"/>
</dbReference>
<name>A0ABW7N5I3_9BACT</name>
<feature type="signal peptide" evidence="3">
    <location>
        <begin position="1"/>
        <end position="19"/>
    </location>
</feature>
<dbReference type="InterPro" id="IPR043543">
    <property type="entry name" value="PAPPA/PAPPA2"/>
</dbReference>
<dbReference type="SUPFAM" id="SSF49299">
    <property type="entry name" value="PKD domain"/>
    <property type="match status" value="2"/>
</dbReference>
<dbReference type="Gene3D" id="2.60.40.10">
    <property type="entry name" value="Immunoglobulins"/>
    <property type="match status" value="2"/>
</dbReference>
<keyword evidence="2" id="KW-1015">Disulfide bond</keyword>
<dbReference type="Pfam" id="PF18962">
    <property type="entry name" value="Por_Secre_tail"/>
    <property type="match status" value="1"/>
</dbReference>
<dbReference type="SMART" id="SM00089">
    <property type="entry name" value="PKD"/>
    <property type="match status" value="2"/>
</dbReference>
<dbReference type="InterPro" id="IPR013320">
    <property type="entry name" value="ConA-like_dom_sf"/>
</dbReference>
<feature type="chain" id="PRO_5045891696" evidence="3">
    <location>
        <begin position="20"/>
        <end position="707"/>
    </location>
</feature>